<dbReference type="OrthoDB" id="4119964at2"/>
<evidence type="ECO:0000313" key="2">
    <source>
        <dbReference type="Proteomes" id="UP000248012"/>
    </source>
</evidence>
<gene>
    <name evidence="1" type="ORF">DI396_15275</name>
</gene>
<dbReference type="Proteomes" id="UP000248012">
    <property type="component" value="Unassembled WGS sequence"/>
</dbReference>
<keyword evidence="2" id="KW-1185">Reference proteome</keyword>
<evidence type="ECO:0000313" key="1">
    <source>
        <dbReference type="EMBL" id="PYC46493.1"/>
    </source>
</evidence>
<accession>A0A2V4N8Y3</accession>
<dbReference type="EMBL" id="QFVT01000013">
    <property type="protein sequence ID" value="PYC46493.1"/>
    <property type="molecule type" value="Genomic_DNA"/>
</dbReference>
<organism evidence="1 2">
    <name type="scientific">Litorivita pollutaquae</name>
    <dbReference type="NCBI Taxonomy" id="2200892"/>
    <lineage>
        <taxon>Bacteria</taxon>
        <taxon>Pseudomonadati</taxon>
        <taxon>Pseudomonadota</taxon>
        <taxon>Alphaproteobacteria</taxon>
        <taxon>Rhodobacterales</taxon>
        <taxon>Paracoccaceae</taxon>
        <taxon>Litorivita</taxon>
    </lineage>
</organism>
<dbReference type="RefSeq" id="WP_110797168.1">
    <property type="nucleotide sequence ID" value="NZ_KZ826492.1"/>
</dbReference>
<proteinExistence type="predicted"/>
<evidence type="ECO:0008006" key="3">
    <source>
        <dbReference type="Google" id="ProtNLM"/>
    </source>
</evidence>
<protein>
    <recommendedName>
        <fullName evidence="3">DUF2971 domain-containing protein</fullName>
    </recommendedName>
</protein>
<dbReference type="InterPro" id="IPR021352">
    <property type="entry name" value="DUF2971"/>
</dbReference>
<comment type="caution">
    <text evidence="1">The sequence shown here is derived from an EMBL/GenBank/DDBJ whole genome shotgun (WGS) entry which is preliminary data.</text>
</comment>
<name>A0A2V4N8Y3_9RHOB</name>
<sequence length="307" mass="35464">MNFDETIPKKPSSWNNDRLHFFKYMSFETAEIVLTNRTLRWSTPRTLNDLYDVQFDMGLDMDLERLDDLSYEKMWKVVSGEILPNEKTRIGQLLRFLGSSVKYASKDEFARAFDGVVKEGYERMLARLPETQREIREYMEDLKVLCLTEDPTNPPMWAHYAQQDSGVVIRLRSIPALDTPYGMAVSINYLQELPSLADEEHFSNVLSGIQTDNYRAQINRMMYSKGSAWSYEKEWRISSGDGRNKTAPYEDISFGLNDLDGVILGINMSAENRRKIIELTKSFPNVELLEAKRSTSGFHHDIVPIAD</sequence>
<dbReference type="AlphaFoldDB" id="A0A2V4N8Y3"/>
<reference evidence="1 2" key="1">
    <citation type="submission" date="2018-05" db="EMBL/GenBank/DDBJ databases">
        <title>Oceanovita maritima gen. nov., sp. nov., a marine bacterium in the family Rhodobacteraceae isolated from surface seawater of Lundu port Xiamen, China.</title>
        <authorList>
            <person name="Hetharua B.H."/>
            <person name="Min D."/>
            <person name="Liao H."/>
            <person name="Tian Y."/>
        </authorList>
    </citation>
    <scope>NUCLEOTIDE SEQUENCE [LARGE SCALE GENOMIC DNA]</scope>
    <source>
        <strain evidence="1 2">FSX-11</strain>
    </source>
</reference>
<dbReference type="Pfam" id="PF11185">
    <property type="entry name" value="DUF2971"/>
    <property type="match status" value="1"/>
</dbReference>